<reference evidence="1" key="1">
    <citation type="submission" date="2016-10" db="EMBL/GenBank/DDBJ databases">
        <title>Sequence of Gallionella enrichment culture.</title>
        <authorList>
            <person name="Poehlein A."/>
            <person name="Muehling M."/>
            <person name="Daniel R."/>
        </authorList>
    </citation>
    <scope>NUCLEOTIDE SEQUENCE</scope>
</reference>
<comment type="caution">
    <text evidence="1">The sequence shown here is derived from an EMBL/GenBank/DDBJ whole genome shotgun (WGS) entry which is preliminary data.</text>
</comment>
<evidence type="ECO:0000313" key="1">
    <source>
        <dbReference type="EMBL" id="OIQ97120.1"/>
    </source>
</evidence>
<dbReference type="InterPro" id="IPR025737">
    <property type="entry name" value="FApF"/>
</dbReference>
<evidence type="ECO:0008006" key="2">
    <source>
        <dbReference type="Google" id="ProtNLM"/>
    </source>
</evidence>
<accession>A0A1J5RLN7</accession>
<name>A0A1J5RLN7_9ZZZZ</name>
<gene>
    <name evidence="1" type="ORF">GALL_208190</name>
</gene>
<protein>
    <recommendedName>
        <fullName evidence="2">Protein involved in meta-pathway of phenol degradation</fullName>
    </recommendedName>
</protein>
<dbReference type="AlphaFoldDB" id="A0A1J5RLN7"/>
<sequence length="313" mass="32627">MKKLTCVALAALGVAIAAGSASAEELWDPHLRGVDEGLAAGALPPPGVYGVLDNYWAGYSGYNSSGHKTDLHLDALIEIPIILWNPGIKVLGADYAMAIAQAGDYTNARVGSTALGAGHWGTFNTILVPGILSWSLEHDLHVKTGLTIYANDASSSAANPPSGGGLGAGNGFWSVQPDFGISWLHDGWNLSADMHYTYNFADSGWKQAAGGPSYTYTSGQEITGDYTVTKTIGKWTAGVGAFSLNQITDDSGYGAVLNGCGKSNGCKAVSYGAGPILGYQFGGVSIMGQYSHNIYTENDVAGEMFNVRLVAPF</sequence>
<organism evidence="1">
    <name type="scientific">mine drainage metagenome</name>
    <dbReference type="NCBI Taxonomy" id="410659"/>
    <lineage>
        <taxon>unclassified sequences</taxon>
        <taxon>metagenomes</taxon>
        <taxon>ecological metagenomes</taxon>
    </lineage>
</organism>
<proteinExistence type="predicted"/>
<dbReference type="EMBL" id="MLJW01000137">
    <property type="protein sequence ID" value="OIQ97120.1"/>
    <property type="molecule type" value="Genomic_DNA"/>
</dbReference>
<dbReference type="Pfam" id="PF13557">
    <property type="entry name" value="Phenol_MetA_deg"/>
    <property type="match status" value="1"/>
</dbReference>